<keyword evidence="3" id="KW-1185">Reference proteome</keyword>
<proteinExistence type="predicted"/>
<dbReference type="InterPro" id="IPR008966">
    <property type="entry name" value="Adhesion_dom_sf"/>
</dbReference>
<organism evidence="2 3">
    <name type="scientific">Lelliottia aquatilis</name>
    <dbReference type="NCBI Taxonomy" id="2080838"/>
    <lineage>
        <taxon>Bacteria</taxon>
        <taxon>Pseudomonadati</taxon>
        <taxon>Pseudomonadota</taxon>
        <taxon>Gammaproteobacteria</taxon>
        <taxon>Enterobacterales</taxon>
        <taxon>Enterobacteriaceae</taxon>
        <taxon>Lelliottia</taxon>
    </lineage>
</organism>
<dbReference type="RefSeq" id="WP_103949505.1">
    <property type="nucleotide sequence ID" value="NZ_PQVT01000008.1"/>
</dbReference>
<dbReference type="InterPro" id="IPR000259">
    <property type="entry name" value="Adhesion_dom_fimbrial"/>
</dbReference>
<evidence type="ECO:0000313" key="3">
    <source>
        <dbReference type="Proteomes" id="UP000237025"/>
    </source>
</evidence>
<gene>
    <name evidence="2" type="ORF">C3712_11645</name>
</gene>
<dbReference type="Pfam" id="PF00419">
    <property type="entry name" value="Fimbrial"/>
    <property type="match status" value="1"/>
</dbReference>
<dbReference type="InterPro" id="IPR036937">
    <property type="entry name" value="Adhesion_dom_fimbrial_sf"/>
</dbReference>
<dbReference type="InterPro" id="IPR050263">
    <property type="entry name" value="Bact_Fimbrial_Adh_Pro"/>
</dbReference>
<dbReference type="PANTHER" id="PTHR33420:SF27">
    <property type="entry name" value="PROTEIN FIMG"/>
    <property type="match status" value="1"/>
</dbReference>
<reference evidence="2 3" key="1">
    <citation type="submission" date="2018-02" db="EMBL/GenBank/DDBJ databases">
        <title>Lelliotia aquatilis sp. nov., isolated from drinking water.</title>
        <authorList>
            <person name="Kaempfer P."/>
            <person name="Glaeser S."/>
            <person name="Exner M."/>
            <person name="Doijad S."/>
            <person name="Chakraborty T."/>
        </authorList>
    </citation>
    <scope>NUCLEOTIDE SEQUENCE [LARGE SCALE GENOMIC DNA]</scope>
    <source>
        <strain evidence="2 3">6331-17</strain>
    </source>
</reference>
<comment type="caution">
    <text evidence="2">The sequence shown here is derived from an EMBL/GenBank/DDBJ whole genome shotgun (WGS) entry which is preliminary data.</text>
</comment>
<accession>A0ABX5A160</accession>
<dbReference type="PANTHER" id="PTHR33420">
    <property type="entry name" value="FIMBRIAL SUBUNIT ELFA-RELATED"/>
    <property type="match status" value="1"/>
</dbReference>
<evidence type="ECO:0000259" key="1">
    <source>
        <dbReference type="Pfam" id="PF00419"/>
    </source>
</evidence>
<dbReference type="Proteomes" id="UP000237025">
    <property type="component" value="Unassembled WGS sequence"/>
</dbReference>
<dbReference type="Gene3D" id="2.60.40.1090">
    <property type="entry name" value="Fimbrial-type adhesion domain"/>
    <property type="match status" value="1"/>
</dbReference>
<feature type="domain" description="Fimbrial-type adhesion" evidence="1">
    <location>
        <begin position="19"/>
        <end position="158"/>
    </location>
</feature>
<evidence type="ECO:0000313" key="2">
    <source>
        <dbReference type="EMBL" id="POZ22808.1"/>
    </source>
</evidence>
<sequence length="159" mass="16382">MLSVGSPFAQAAGAVVNVSAVIKESSCKVAASSIEQSVDLGKGRVADLKQANAATEWKPFSVELTDCPDSVTQVVATVSGTPDKDRAEDFLNTGTAKKVAVEVKNAADDAQISNGKTVTATVDQAHNAALQFKGRMITPTGGATSGSVAALMEFSFEFK</sequence>
<protein>
    <recommendedName>
        <fullName evidence="1">Fimbrial-type adhesion domain-containing protein</fullName>
    </recommendedName>
</protein>
<name>A0ABX5A160_9ENTR</name>
<dbReference type="EMBL" id="PQVW01000007">
    <property type="protein sequence ID" value="POZ22808.1"/>
    <property type="molecule type" value="Genomic_DNA"/>
</dbReference>
<dbReference type="SUPFAM" id="SSF49401">
    <property type="entry name" value="Bacterial adhesins"/>
    <property type="match status" value="1"/>
</dbReference>